<dbReference type="InterPro" id="IPR029058">
    <property type="entry name" value="AB_hydrolase_fold"/>
</dbReference>
<dbReference type="PANTHER" id="PTHR48081:SF8">
    <property type="entry name" value="ALPHA_BETA HYDROLASE FOLD-3 DOMAIN-CONTAINING PROTEIN-RELATED"/>
    <property type="match status" value="1"/>
</dbReference>
<keyword evidence="4" id="KW-1185">Reference proteome</keyword>
<dbReference type="PANTHER" id="PTHR48081">
    <property type="entry name" value="AB HYDROLASE SUPERFAMILY PROTEIN C4A8.06C"/>
    <property type="match status" value="1"/>
</dbReference>
<dbReference type="InterPro" id="IPR013094">
    <property type="entry name" value="AB_hydrolase_3"/>
</dbReference>
<gene>
    <name evidence="3" type="ORF">EDM22_08765</name>
</gene>
<sequence length="323" mass="33867">MAAPARPPFDAELAPALEGLPAFFTTVEPATIADFRAATGHPPAMADLIAGRPVEVTDHAVAGFEGGEIVVSVLRRSDHADAAAPGVFLIHGGGMIGGNRWSIAPMLVEWVLEHDAVAATVEYRLAPDFPDPVPVEDCAAAFEWFVAHAGELHFDPHRVLLGGQSAGGGLAAGTTLLARDRGGSMPAALLLMWPMLDDRNDTRSARQIDGVGIWDRTSNDTGWTALLGDRRGTADVSIFAAPGRASADDLSGLPPAYLEAGSAEVFRDETVAFASRIWAAGGSAELHVWAGGFHGFQGIVPSAAVSQRAVQTREAWVRRVLAG</sequence>
<comment type="caution">
    <text evidence="3">The sequence shown here is derived from an EMBL/GenBank/DDBJ whole genome shotgun (WGS) entry which is preliminary data.</text>
</comment>
<keyword evidence="1 3" id="KW-0378">Hydrolase</keyword>
<dbReference type="GO" id="GO:0016787">
    <property type="term" value="F:hydrolase activity"/>
    <property type="evidence" value="ECO:0007669"/>
    <property type="project" value="UniProtKB-KW"/>
</dbReference>
<dbReference type="EMBL" id="RHHB01000012">
    <property type="protein sequence ID" value="RNB50015.1"/>
    <property type="molecule type" value="Genomic_DNA"/>
</dbReference>
<evidence type="ECO:0000313" key="4">
    <source>
        <dbReference type="Proteomes" id="UP000275048"/>
    </source>
</evidence>
<dbReference type="SUPFAM" id="SSF53474">
    <property type="entry name" value="alpha/beta-Hydrolases"/>
    <property type="match status" value="1"/>
</dbReference>
<reference evidence="3 4" key="1">
    <citation type="submission" date="2018-10" db="EMBL/GenBank/DDBJ databases">
        <title>Isolation, diversity and antibacterial activity of antinobacteria from the wheat rhizosphere soil.</title>
        <authorList>
            <person name="Sun T."/>
        </authorList>
    </citation>
    <scope>NUCLEOTIDE SEQUENCE [LARGE SCALE GENOMIC DNA]</scope>
    <source>
        <strain evidence="3 4">SJ-23</strain>
    </source>
</reference>
<dbReference type="Pfam" id="PF07859">
    <property type="entry name" value="Abhydrolase_3"/>
    <property type="match status" value="1"/>
</dbReference>
<proteinExistence type="predicted"/>
<evidence type="ECO:0000313" key="3">
    <source>
        <dbReference type="EMBL" id="RNB50015.1"/>
    </source>
</evidence>
<protein>
    <submittedName>
        <fullName evidence="3">Alpha/beta hydrolase</fullName>
    </submittedName>
</protein>
<feature type="domain" description="Alpha/beta hydrolase fold-3" evidence="2">
    <location>
        <begin position="88"/>
        <end position="297"/>
    </location>
</feature>
<name>A0A3M8AHP2_9MICO</name>
<dbReference type="Proteomes" id="UP000275048">
    <property type="component" value="Unassembled WGS sequence"/>
</dbReference>
<evidence type="ECO:0000256" key="1">
    <source>
        <dbReference type="ARBA" id="ARBA00022801"/>
    </source>
</evidence>
<organism evidence="3 4">
    <name type="scientific">Agromyces tardus</name>
    <dbReference type="NCBI Taxonomy" id="2583849"/>
    <lineage>
        <taxon>Bacteria</taxon>
        <taxon>Bacillati</taxon>
        <taxon>Actinomycetota</taxon>
        <taxon>Actinomycetes</taxon>
        <taxon>Micrococcales</taxon>
        <taxon>Microbacteriaceae</taxon>
        <taxon>Agromyces</taxon>
    </lineage>
</organism>
<dbReference type="OrthoDB" id="9803828at2"/>
<accession>A0A3M8AHP2</accession>
<dbReference type="AlphaFoldDB" id="A0A3M8AHP2"/>
<dbReference type="InterPro" id="IPR050300">
    <property type="entry name" value="GDXG_lipolytic_enzyme"/>
</dbReference>
<dbReference type="RefSeq" id="WP_122936683.1">
    <property type="nucleotide sequence ID" value="NZ_JBHSNT010000007.1"/>
</dbReference>
<evidence type="ECO:0000259" key="2">
    <source>
        <dbReference type="Pfam" id="PF07859"/>
    </source>
</evidence>
<dbReference type="Gene3D" id="3.40.50.1820">
    <property type="entry name" value="alpha/beta hydrolase"/>
    <property type="match status" value="1"/>
</dbReference>